<keyword evidence="2" id="KW-1185">Reference proteome</keyword>
<dbReference type="SUPFAM" id="SSF53474">
    <property type="entry name" value="alpha/beta-Hydrolases"/>
    <property type="match status" value="1"/>
</dbReference>
<dbReference type="PANTHER" id="PTHR36837">
    <property type="entry name" value="POLY(3-HYDROXYALKANOATE) POLYMERASE SUBUNIT PHAC"/>
    <property type="match status" value="1"/>
</dbReference>
<dbReference type="Gene3D" id="3.40.50.1820">
    <property type="entry name" value="alpha/beta hydrolase"/>
    <property type="match status" value="1"/>
</dbReference>
<dbReference type="STRING" id="1472378.AU381_03570"/>
<dbReference type="Proteomes" id="UP000094025">
    <property type="component" value="Unassembled WGS sequence"/>
</dbReference>
<sequence length="733" mass="80703">MPQPTIPNLADALAYSLDAWQRSILFLDVMRQRARQYEEHTERTAPHVLNYDAELVLDGRSLDRPVNYALVRIIPPDGIVIDPLKRPFVVVDPRAGHGPGIGGFKADSEIGVALKAGHPCYFIGFLPEPVPGQTIEDIARAEAIFLETVIARHPDADGKPCVIGNCQAGWAVMIVAALRPDLFGPIILAGTPLSYWAGVRGQYPMRYSGGLLGGSWLTALTSDLGAGIFDGAWLVQNFENQNPANTLWSKQYNLYSKIDTEAERYLGFERWWGGHVTLNAEEMQFIVDELFVGNKLAAGEIRTSDGTAIDLRSIQAPVVVFCSKGDNITPPQQALDWILDLYDSVEEIRAHGQTIVYAVHEKIGHLGIFVSAGVARKEHDEFASNIDLIDVLPPGLYEAVLKPANEVVDGRELVAGEWVMRCEARTLDDIRALGGNDLEDERRFATAAKVSEINQALYRTCLQPAVTAMATPAVAQAMRRMHPLRLQYEFFGPSNPFMAWVPAVAERVRENRSPAAAENPFLALQENMSRQIVDGLEAWRRSAERLAEETFRALYGSPALQAAVGIDTKSDRPPRKPAKSELHQALVKQRIDALKAEITQGGLREALARALLFVGKARGGADERGFEAIRRLRRAHPTASQLPLAEFKALLRKQFFILLLDEEAALAAIPQLLPEDLEERRSGFGALREVLEASGALTGVAAERLERVARLFGVGSEAVRFVAPKTARQRTSS</sequence>
<evidence type="ECO:0008006" key="3">
    <source>
        <dbReference type="Google" id="ProtNLM"/>
    </source>
</evidence>
<comment type="caution">
    <text evidence="1">The sequence shown here is derived from an EMBL/GenBank/DDBJ whole genome shotgun (WGS) entry which is preliminary data.</text>
</comment>
<proteinExistence type="predicted"/>
<dbReference type="EMBL" id="LPUX01000053">
    <property type="protein sequence ID" value="OAP40977.1"/>
    <property type="molecule type" value="Genomic_DNA"/>
</dbReference>
<dbReference type="OrthoDB" id="7231451at2"/>
<dbReference type="InterPro" id="IPR029058">
    <property type="entry name" value="AB_hydrolase_fold"/>
</dbReference>
<reference evidence="1 2" key="1">
    <citation type="journal article" date="2016" name="Int. J. Syst. Evol. Microbiol.">
        <title>Ensifer glycinis sp. nov., an novel rhizobial species associated with Glycine spp.</title>
        <authorList>
            <person name="Yan H."/>
            <person name="Yan J."/>
            <person name="Sui X.H."/>
            <person name="Wang E.T."/>
            <person name="Chen W.X."/>
            <person name="Zhang X.X."/>
            <person name="Chen W.F."/>
        </authorList>
    </citation>
    <scope>NUCLEOTIDE SEQUENCE [LARGE SCALE GENOMIC DNA]</scope>
    <source>
        <strain evidence="1 2">CCBAU 23380</strain>
    </source>
</reference>
<dbReference type="InterPro" id="IPR051321">
    <property type="entry name" value="PHA/PHB_synthase"/>
</dbReference>
<evidence type="ECO:0000313" key="2">
    <source>
        <dbReference type="Proteomes" id="UP000094025"/>
    </source>
</evidence>
<accession>A0A178Y0H3</accession>
<name>A0A178Y0H3_9HYPH</name>
<organism evidence="1 2">
    <name type="scientific">Sinorhizobium glycinis</name>
    <dbReference type="NCBI Taxonomy" id="1472378"/>
    <lineage>
        <taxon>Bacteria</taxon>
        <taxon>Pseudomonadati</taxon>
        <taxon>Pseudomonadota</taxon>
        <taxon>Alphaproteobacteria</taxon>
        <taxon>Hyphomicrobiales</taxon>
        <taxon>Rhizobiaceae</taxon>
        <taxon>Sinorhizobium/Ensifer group</taxon>
        <taxon>Sinorhizobium</taxon>
    </lineage>
</organism>
<gene>
    <name evidence="1" type="ORF">AU381_03570</name>
</gene>
<dbReference type="PANTHER" id="PTHR36837:SF2">
    <property type="entry name" value="POLY(3-HYDROXYALKANOATE) POLYMERASE SUBUNIT PHAC"/>
    <property type="match status" value="1"/>
</dbReference>
<evidence type="ECO:0000313" key="1">
    <source>
        <dbReference type="EMBL" id="OAP40977.1"/>
    </source>
</evidence>
<dbReference type="AlphaFoldDB" id="A0A178Y0H3"/>
<dbReference type="InterPro" id="IPR024501">
    <property type="entry name" value="DUF3141"/>
</dbReference>
<dbReference type="RefSeq" id="WP_064241281.1">
    <property type="nucleotide sequence ID" value="NZ_LPUX01000053.1"/>
</dbReference>
<protein>
    <recommendedName>
        <fullName evidence="3">3-hydroxyalkanoate synthetase</fullName>
    </recommendedName>
</protein>
<dbReference type="Pfam" id="PF11339">
    <property type="entry name" value="DUF3141"/>
    <property type="match status" value="1"/>
</dbReference>